<dbReference type="AlphaFoldDB" id="A0A0C3ACN4"/>
<proteinExistence type="predicted"/>
<sequence length="81" mass="9349">FQTNTFRNRLIVNIVDEAHVIDAWEKEFRRDYGELKTLRIICGTEIPWAGFSATLPTRIFENVYASLAMGEARPFWGIDLG</sequence>
<evidence type="ECO:0000313" key="1">
    <source>
        <dbReference type="EMBL" id="KIM71538.1"/>
    </source>
</evidence>
<keyword evidence="2" id="KW-1185">Reference proteome</keyword>
<feature type="non-terminal residue" evidence="1">
    <location>
        <position position="81"/>
    </location>
</feature>
<evidence type="ECO:0008006" key="3">
    <source>
        <dbReference type="Google" id="ProtNLM"/>
    </source>
</evidence>
<dbReference type="InterPro" id="IPR027417">
    <property type="entry name" value="P-loop_NTPase"/>
</dbReference>
<evidence type="ECO:0000313" key="2">
    <source>
        <dbReference type="Proteomes" id="UP000054166"/>
    </source>
</evidence>
<dbReference type="InParanoid" id="A0A0C3ACN4"/>
<dbReference type="OrthoDB" id="2499463at2759"/>
<dbReference type="HOGENOM" id="CLU_126713_1_0_1"/>
<reference evidence="2" key="2">
    <citation type="submission" date="2015-01" db="EMBL/GenBank/DDBJ databases">
        <title>Evolutionary Origins and Diversification of the Mycorrhizal Mutualists.</title>
        <authorList>
            <consortium name="DOE Joint Genome Institute"/>
            <consortium name="Mycorrhizal Genomics Consortium"/>
            <person name="Kohler A."/>
            <person name="Kuo A."/>
            <person name="Nagy L.G."/>
            <person name="Floudas D."/>
            <person name="Copeland A."/>
            <person name="Barry K.W."/>
            <person name="Cichocki N."/>
            <person name="Veneault-Fourrey C."/>
            <person name="LaButti K."/>
            <person name="Lindquist E.A."/>
            <person name="Lipzen A."/>
            <person name="Lundell T."/>
            <person name="Morin E."/>
            <person name="Murat C."/>
            <person name="Riley R."/>
            <person name="Ohm R."/>
            <person name="Sun H."/>
            <person name="Tunlid A."/>
            <person name="Henrissat B."/>
            <person name="Grigoriev I.V."/>
            <person name="Hibbett D.S."/>
            <person name="Martin F."/>
        </authorList>
    </citation>
    <scope>NUCLEOTIDE SEQUENCE [LARGE SCALE GENOMIC DNA]</scope>
    <source>
        <strain evidence="2">F 1598</strain>
    </source>
</reference>
<feature type="non-terminal residue" evidence="1">
    <location>
        <position position="1"/>
    </location>
</feature>
<protein>
    <recommendedName>
        <fullName evidence="3">Helicase ATP-binding domain-containing protein</fullName>
    </recommendedName>
</protein>
<organism evidence="1 2">
    <name type="scientific">Piloderma croceum (strain F 1598)</name>
    <dbReference type="NCBI Taxonomy" id="765440"/>
    <lineage>
        <taxon>Eukaryota</taxon>
        <taxon>Fungi</taxon>
        <taxon>Dikarya</taxon>
        <taxon>Basidiomycota</taxon>
        <taxon>Agaricomycotina</taxon>
        <taxon>Agaricomycetes</taxon>
        <taxon>Agaricomycetidae</taxon>
        <taxon>Atheliales</taxon>
        <taxon>Atheliaceae</taxon>
        <taxon>Piloderma</taxon>
    </lineage>
</organism>
<gene>
    <name evidence="1" type="ORF">PILCRDRAFT_44553</name>
</gene>
<accession>A0A0C3ACN4</accession>
<dbReference type="Gene3D" id="3.40.50.300">
    <property type="entry name" value="P-loop containing nucleotide triphosphate hydrolases"/>
    <property type="match status" value="1"/>
</dbReference>
<reference evidence="1 2" key="1">
    <citation type="submission" date="2014-04" db="EMBL/GenBank/DDBJ databases">
        <authorList>
            <consortium name="DOE Joint Genome Institute"/>
            <person name="Kuo A."/>
            <person name="Tarkka M."/>
            <person name="Buscot F."/>
            <person name="Kohler A."/>
            <person name="Nagy L.G."/>
            <person name="Floudas D."/>
            <person name="Copeland A."/>
            <person name="Barry K.W."/>
            <person name="Cichocki N."/>
            <person name="Veneault-Fourrey C."/>
            <person name="LaButti K."/>
            <person name="Lindquist E.A."/>
            <person name="Lipzen A."/>
            <person name="Lundell T."/>
            <person name="Morin E."/>
            <person name="Murat C."/>
            <person name="Sun H."/>
            <person name="Tunlid A."/>
            <person name="Henrissat B."/>
            <person name="Grigoriev I.V."/>
            <person name="Hibbett D.S."/>
            <person name="Martin F."/>
            <person name="Nordberg H.P."/>
            <person name="Cantor M.N."/>
            <person name="Hua S.X."/>
        </authorList>
    </citation>
    <scope>NUCLEOTIDE SEQUENCE [LARGE SCALE GENOMIC DNA]</scope>
    <source>
        <strain evidence="1 2">F 1598</strain>
    </source>
</reference>
<dbReference type="Proteomes" id="UP000054166">
    <property type="component" value="Unassembled WGS sequence"/>
</dbReference>
<dbReference type="EMBL" id="KN833281">
    <property type="protein sequence ID" value="KIM71538.1"/>
    <property type="molecule type" value="Genomic_DNA"/>
</dbReference>
<name>A0A0C3ACN4_PILCF</name>